<dbReference type="Pfam" id="PF00011">
    <property type="entry name" value="HSP20"/>
    <property type="match status" value="1"/>
</dbReference>
<gene>
    <name evidence="4" type="ORF">SAMN05661003_10352</name>
</gene>
<dbReference type="Gene3D" id="2.60.40.790">
    <property type="match status" value="1"/>
</dbReference>
<dbReference type="EMBL" id="FNAQ01000003">
    <property type="protein sequence ID" value="SDE03967.1"/>
    <property type="molecule type" value="Genomic_DNA"/>
</dbReference>
<dbReference type="AlphaFoldDB" id="A0A1G6ZP33"/>
<evidence type="ECO:0000259" key="3">
    <source>
        <dbReference type="PROSITE" id="PS01031"/>
    </source>
</evidence>
<accession>A0A1G6ZP33</accession>
<keyword evidence="5" id="KW-1185">Reference proteome</keyword>
<dbReference type="PROSITE" id="PS01031">
    <property type="entry name" value="SHSP"/>
    <property type="match status" value="1"/>
</dbReference>
<evidence type="ECO:0000313" key="5">
    <source>
        <dbReference type="Proteomes" id="UP000243205"/>
    </source>
</evidence>
<comment type="similarity">
    <text evidence="1 2">Belongs to the small heat shock protein (HSP20) family.</text>
</comment>
<name>A0A1G6ZP33_9BACT</name>
<organism evidence="4 5">
    <name type="scientific">Desulfuromonas thiophila</name>
    <dbReference type="NCBI Taxonomy" id="57664"/>
    <lineage>
        <taxon>Bacteria</taxon>
        <taxon>Pseudomonadati</taxon>
        <taxon>Thermodesulfobacteriota</taxon>
        <taxon>Desulfuromonadia</taxon>
        <taxon>Desulfuromonadales</taxon>
        <taxon>Desulfuromonadaceae</taxon>
        <taxon>Desulfuromonas</taxon>
    </lineage>
</organism>
<dbReference type="InterPro" id="IPR008978">
    <property type="entry name" value="HSP20-like_chaperone"/>
</dbReference>
<evidence type="ECO:0000256" key="2">
    <source>
        <dbReference type="RuleBase" id="RU003616"/>
    </source>
</evidence>
<dbReference type="SUPFAM" id="SSF49764">
    <property type="entry name" value="HSP20-like chaperones"/>
    <property type="match status" value="1"/>
</dbReference>
<dbReference type="Proteomes" id="UP000243205">
    <property type="component" value="Unassembled WGS sequence"/>
</dbReference>
<dbReference type="CDD" id="cd06464">
    <property type="entry name" value="ACD_sHsps-like"/>
    <property type="match status" value="1"/>
</dbReference>
<reference evidence="5" key="1">
    <citation type="submission" date="2016-10" db="EMBL/GenBank/DDBJ databases">
        <authorList>
            <person name="Varghese N."/>
            <person name="Submissions S."/>
        </authorList>
    </citation>
    <scope>NUCLEOTIDE SEQUENCE [LARGE SCALE GENOMIC DNA]</scope>
    <source>
        <strain evidence="5">DSM 8987</strain>
    </source>
</reference>
<sequence>MTRPVLLRTFCQQQRQMDVALHQLGPHVGDAAADSTAAVEPWQPPADVRVDGADLLLSLDLPGVSEEQICLRLTDGILEVSGSRAETVTAPRYQRQECPRGAFCRRFIVPADFDSSRLQAHCDRGVLHIVLTGLAQSPAPTELPR</sequence>
<protein>
    <submittedName>
        <fullName evidence="4">Hsp20/alpha crystallin family protein</fullName>
    </submittedName>
</protein>
<dbReference type="InterPro" id="IPR002068">
    <property type="entry name" value="A-crystallin/Hsp20_dom"/>
</dbReference>
<evidence type="ECO:0000313" key="4">
    <source>
        <dbReference type="EMBL" id="SDE03967.1"/>
    </source>
</evidence>
<dbReference type="PANTHER" id="PTHR11527">
    <property type="entry name" value="HEAT-SHOCK PROTEIN 20 FAMILY MEMBER"/>
    <property type="match status" value="1"/>
</dbReference>
<dbReference type="RefSeq" id="WP_092076582.1">
    <property type="nucleotide sequence ID" value="NZ_FNAQ01000003.1"/>
</dbReference>
<feature type="domain" description="SHSP" evidence="3">
    <location>
        <begin position="37"/>
        <end position="145"/>
    </location>
</feature>
<evidence type="ECO:0000256" key="1">
    <source>
        <dbReference type="PROSITE-ProRule" id="PRU00285"/>
    </source>
</evidence>
<dbReference type="STRING" id="57664.SAMN05661003_10352"/>
<dbReference type="OrthoDB" id="9811615at2"/>
<proteinExistence type="inferred from homology"/>
<dbReference type="InterPro" id="IPR031107">
    <property type="entry name" value="Small_HSP"/>
</dbReference>